<sequence>MTYEGPPIEFRLELLTLALRNNYFRFEERWYLQIAGTSMGAAMAPMYANAYMYIYEQQWILSKFGQYIQGYFRYIDALSILWGGSVWEASDMVQHLNQLESPIRFTSNISTTSVQFLDLEISVKEQRIPYSLYTTLMHRNTILHNDSAHPGALKKSFPRAQFLRVIHNNSERDVVEQQLKEMMERFLVRGYRWGDLLKELDEAKSACTNKMVNKAPRMVFPMNFNDVSPMVSRVIKENWKMLSSDYTLPKIFKELPLS</sequence>
<evidence type="ECO:0000313" key="2">
    <source>
        <dbReference type="EMBL" id="CAH2273977.1"/>
    </source>
</evidence>
<dbReference type="PANTHER" id="PTHR21301:SF12">
    <property type="match status" value="1"/>
</dbReference>
<reference evidence="2" key="1">
    <citation type="submission" date="2022-03" db="EMBL/GenBank/DDBJ databases">
        <authorList>
            <person name="Alioto T."/>
            <person name="Alioto T."/>
            <person name="Gomez Garrido J."/>
        </authorList>
    </citation>
    <scope>NUCLEOTIDE SEQUENCE</scope>
</reference>
<dbReference type="InterPro" id="IPR058912">
    <property type="entry name" value="HTH_animal"/>
</dbReference>
<dbReference type="PANTHER" id="PTHR21301">
    <property type="entry name" value="REVERSE TRANSCRIPTASE"/>
    <property type="match status" value="1"/>
</dbReference>
<protein>
    <recommendedName>
        <fullName evidence="1">Helix-turn-helix domain-containing protein</fullName>
    </recommendedName>
</protein>
<dbReference type="EMBL" id="OW240914">
    <property type="protein sequence ID" value="CAH2273977.1"/>
    <property type="molecule type" value="Genomic_DNA"/>
</dbReference>
<gene>
    <name evidence="2" type="ORF">PECUL_23A030876</name>
</gene>
<dbReference type="AlphaFoldDB" id="A0AAD1RLJ6"/>
<name>A0AAD1RLJ6_PELCU</name>
<feature type="domain" description="Helix-turn-helix" evidence="1">
    <location>
        <begin position="142"/>
        <end position="191"/>
    </location>
</feature>
<dbReference type="Pfam" id="PF26215">
    <property type="entry name" value="HTH_animal"/>
    <property type="match status" value="1"/>
</dbReference>
<dbReference type="Proteomes" id="UP001295444">
    <property type="component" value="Chromosome 03"/>
</dbReference>
<proteinExistence type="predicted"/>
<organism evidence="2 3">
    <name type="scientific">Pelobates cultripes</name>
    <name type="common">Western spadefoot toad</name>
    <dbReference type="NCBI Taxonomy" id="61616"/>
    <lineage>
        <taxon>Eukaryota</taxon>
        <taxon>Metazoa</taxon>
        <taxon>Chordata</taxon>
        <taxon>Craniata</taxon>
        <taxon>Vertebrata</taxon>
        <taxon>Euteleostomi</taxon>
        <taxon>Amphibia</taxon>
        <taxon>Batrachia</taxon>
        <taxon>Anura</taxon>
        <taxon>Pelobatoidea</taxon>
        <taxon>Pelobatidae</taxon>
        <taxon>Pelobates</taxon>
    </lineage>
</organism>
<accession>A0AAD1RLJ6</accession>
<evidence type="ECO:0000259" key="1">
    <source>
        <dbReference type="Pfam" id="PF26215"/>
    </source>
</evidence>
<evidence type="ECO:0000313" key="3">
    <source>
        <dbReference type="Proteomes" id="UP001295444"/>
    </source>
</evidence>
<keyword evidence="3" id="KW-1185">Reference proteome</keyword>